<gene>
    <name evidence="1" type="ORF">A2557_01090</name>
</gene>
<evidence type="ECO:0000313" key="2">
    <source>
        <dbReference type="Proteomes" id="UP000177583"/>
    </source>
</evidence>
<dbReference type="AlphaFoldDB" id="A0A1F6GZL7"/>
<accession>A0A1F6GZL7</accession>
<evidence type="ECO:0000313" key="1">
    <source>
        <dbReference type="EMBL" id="OGH03529.1"/>
    </source>
</evidence>
<organism evidence="1 2">
    <name type="scientific">Candidatus Lambdaproteobacteria bacterium RIFOXYD2_FULL_56_26</name>
    <dbReference type="NCBI Taxonomy" id="1817773"/>
    <lineage>
        <taxon>Bacteria</taxon>
        <taxon>Pseudomonadati</taxon>
        <taxon>Pseudomonadota</taxon>
        <taxon>Candidatus Lambdaproteobacteria</taxon>
    </lineage>
</organism>
<protein>
    <recommendedName>
        <fullName evidence="3">Outer membrane protein beta-barrel domain-containing protein</fullName>
    </recommendedName>
</protein>
<comment type="caution">
    <text evidence="1">The sequence shown here is derived from an EMBL/GenBank/DDBJ whole genome shotgun (WGS) entry which is preliminary data.</text>
</comment>
<reference evidence="1 2" key="1">
    <citation type="journal article" date="2016" name="Nat. Commun.">
        <title>Thousands of microbial genomes shed light on interconnected biogeochemical processes in an aquifer system.</title>
        <authorList>
            <person name="Anantharaman K."/>
            <person name="Brown C.T."/>
            <person name="Hug L.A."/>
            <person name="Sharon I."/>
            <person name="Castelle C.J."/>
            <person name="Probst A.J."/>
            <person name="Thomas B.C."/>
            <person name="Singh A."/>
            <person name="Wilkins M.J."/>
            <person name="Karaoz U."/>
            <person name="Brodie E.L."/>
            <person name="Williams K.H."/>
            <person name="Hubbard S.S."/>
            <person name="Banfield J.F."/>
        </authorList>
    </citation>
    <scope>NUCLEOTIDE SEQUENCE [LARGE SCALE GENOMIC DNA]</scope>
</reference>
<dbReference type="EMBL" id="MFNF01000015">
    <property type="protein sequence ID" value="OGH03529.1"/>
    <property type="molecule type" value="Genomic_DNA"/>
</dbReference>
<evidence type="ECO:0008006" key="3">
    <source>
        <dbReference type="Google" id="ProtNLM"/>
    </source>
</evidence>
<sequence length="205" mass="22300">MVAAVTGLTPLVAQASDVVELQKDKSIYVGYSPFSLFSLDSYNRPFEVGYLLQPDLVIGVSSGRALDDFHRAGIQYKSSESSLWGRYILLKHLELSARVRQLSLEYRNYTSDSAGTVRADYSGKLAANTLGLGVGNRWVWENGLSIGMAWVVANWAFSTKDTHQVNSNTGVATTDADYAANSDASKVKTLANLPDVAVFSIGFVF</sequence>
<proteinExistence type="predicted"/>
<dbReference type="Proteomes" id="UP000177583">
    <property type="component" value="Unassembled WGS sequence"/>
</dbReference>
<name>A0A1F6GZL7_9PROT</name>